<evidence type="ECO:0000313" key="3">
    <source>
        <dbReference type="Proteomes" id="UP000554482"/>
    </source>
</evidence>
<feature type="compositionally biased region" description="Acidic residues" evidence="1">
    <location>
        <begin position="1"/>
        <end position="10"/>
    </location>
</feature>
<reference evidence="2 3" key="1">
    <citation type="submission" date="2020-06" db="EMBL/GenBank/DDBJ databases">
        <title>Transcriptomic and genomic resources for Thalictrum thalictroides and T. hernandezii: Facilitating candidate gene discovery in an emerging model plant lineage.</title>
        <authorList>
            <person name="Arias T."/>
            <person name="Riano-Pachon D.M."/>
            <person name="Di Stilio V.S."/>
        </authorList>
    </citation>
    <scope>NUCLEOTIDE SEQUENCE [LARGE SCALE GENOMIC DNA]</scope>
    <source>
        <strain evidence="3">cv. WT478/WT964</strain>
        <tissue evidence="2">Leaves</tissue>
    </source>
</reference>
<organism evidence="2 3">
    <name type="scientific">Thalictrum thalictroides</name>
    <name type="common">Rue-anemone</name>
    <name type="synonym">Anemone thalictroides</name>
    <dbReference type="NCBI Taxonomy" id="46969"/>
    <lineage>
        <taxon>Eukaryota</taxon>
        <taxon>Viridiplantae</taxon>
        <taxon>Streptophyta</taxon>
        <taxon>Embryophyta</taxon>
        <taxon>Tracheophyta</taxon>
        <taxon>Spermatophyta</taxon>
        <taxon>Magnoliopsida</taxon>
        <taxon>Ranunculales</taxon>
        <taxon>Ranunculaceae</taxon>
        <taxon>Thalictroideae</taxon>
        <taxon>Thalictrum</taxon>
    </lineage>
</organism>
<accession>A0A7J6VVA3</accession>
<name>A0A7J6VVA3_THATH</name>
<dbReference type="AlphaFoldDB" id="A0A7J6VVA3"/>
<feature type="compositionally biased region" description="Polar residues" evidence="1">
    <location>
        <begin position="17"/>
        <end position="35"/>
    </location>
</feature>
<gene>
    <name evidence="2" type="ORF">FRX31_021394</name>
</gene>
<keyword evidence="3" id="KW-1185">Reference proteome</keyword>
<dbReference type="EMBL" id="JABWDY010026066">
    <property type="protein sequence ID" value="KAF5189019.1"/>
    <property type="molecule type" value="Genomic_DNA"/>
</dbReference>
<feature type="non-terminal residue" evidence="2">
    <location>
        <position position="105"/>
    </location>
</feature>
<dbReference type="Proteomes" id="UP000554482">
    <property type="component" value="Unassembled WGS sequence"/>
</dbReference>
<protein>
    <submittedName>
        <fullName evidence="2">Uncharacterized protein</fullName>
    </submittedName>
</protein>
<comment type="caution">
    <text evidence="2">The sequence shown here is derived from an EMBL/GenBank/DDBJ whole genome shotgun (WGS) entry which is preliminary data.</text>
</comment>
<feature type="compositionally biased region" description="Gly residues" evidence="1">
    <location>
        <begin position="62"/>
        <end position="85"/>
    </location>
</feature>
<sequence length="105" mass="10985">MLDLEEDSNGEDAIHESGSNGAFISHNINSHNFSVNGQPNNSENTSNNRGNSHNRGKKNNRGRGGGNRNNNRGGAGNGQNSGGGNRNNNRSACRVAAPRSSCPAL</sequence>
<evidence type="ECO:0000256" key="1">
    <source>
        <dbReference type="SAM" id="MobiDB-lite"/>
    </source>
</evidence>
<feature type="compositionally biased region" description="Basic residues" evidence="1">
    <location>
        <begin position="52"/>
        <end position="61"/>
    </location>
</feature>
<proteinExistence type="predicted"/>
<feature type="compositionally biased region" description="Low complexity" evidence="1">
    <location>
        <begin position="36"/>
        <end position="51"/>
    </location>
</feature>
<feature type="region of interest" description="Disordered" evidence="1">
    <location>
        <begin position="1"/>
        <end position="105"/>
    </location>
</feature>
<evidence type="ECO:0000313" key="2">
    <source>
        <dbReference type="EMBL" id="KAF5189019.1"/>
    </source>
</evidence>